<comment type="subcellular location">
    <subcellularLocation>
        <location evidence="1">Membrane</location>
        <topology evidence="1">Multi-pass membrane protein</topology>
    </subcellularLocation>
</comment>
<evidence type="ECO:0000256" key="2">
    <source>
        <dbReference type="ARBA" id="ARBA00022692"/>
    </source>
</evidence>
<dbReference type="Gene3D" id="1.20.1550.10">
    <property type="entry name" value="DsbB-like"/>
    <property type="match status" value="1"/>
</dbReference>
<feature type="transmembrane region" description="Helical" evidence="5">
    <location>
        <begin position="146"/>
        <end position="164"/>
    </location>
</feature>
<dbReference type="GO" id="GO:0015035">
    <property type="term" value="F:protein-disulfide reductase activity"/>
    <property type="evidence" value="ECO:0007669"/>
    <property type="project" value="InterPro"/>
</dbReference>
<dbReference type="InterPro" id="IPR003752">
    <property type="entry name" value="DiS_bond_form_DsbB/BdbC"/>
</dbReference>
<dbReference type="Pfam" id="PF02600">
    <property type="entry name" value="DsbB"/>
    <property type="match status" value="1"/>
</dbReference>
<dbReference type="AlphaFoldDB" id="A0A2V2LKJ5"/>
<comment type="caution">
    <text evidence="6">The sequence shown here is derived from an EMBL/GenBank/DDBJ whole genome shotgun (WGS) entry which is preliminary data.</text>
</comment>
<feature type="transmembrane region" description="Helical" evidence="5">
    <location>
        <begin position="73"/>
        <end position="91"/>
    </location>
</feature>
<evidence type="ECO:0000256" key="4">
    <source>
        <dbReference type="ARBA" id="ARBA00023136"/>
    </source>
</evidence>
<name>A0A2V2LKJ5_9RHOB</name>
<evidence type="ECO:0000256" key="5">
    <source>
        <dbReference type="SAM" id="Phobius"/>
    </source>
</evidence>
<organism evidence="6 7">
    <name type="scientific">Meridianimarinicoccus roseus</name>
    <dbReference type="NCBI Taxonomy" id="2072018"/>
    <lineage>
        <taxon>Bacteria</taxon>
        <taxon>Pseudomonadati</taxon>
        <taxon>Pseudomonadota</taxon>
        <taxon>Alphaproteobacteria</taxon>
        <taxon>Rhodobacterales</taxon>
        <taxon>Paracoccaceae</taxon>
        <taxon>Meridianimarinicoccus</taxon>
    </lineage>
</organism>
<dbReference type="InterPro" id="IPR023380">
    <property type="entry name" value="DsbB-like_sf"/>
</dbReference>
<feature type="transmembrane region" description="Helical" evidence="5">
    <location>
        <begin position="12"/>
        <end position="35"/>
    </location>
</feature>
<proteinExistence type="predicted"/>
<sequence>MRLPSEHAQGAAAQSLAFIAGAGSAAMLLGAWSFQYLGGLPPCPICIWQRWPHAFAVILALLIGSLPLRLHRAVIALGALAATTTAAFGIYHTGIERGWWPGPDSCTGRGSGLGGLSGADLLSTDAPVNLVMCDEVVWSMLGLSMASWNAVISLFLAGLWLAALRARA</sequence>
<dbReference type="GO" id="GO:0016020">
    <property type="term" value="C:membrane"/>
    <property type="evidence" value="ECO:0007669"/>
    <property type="project" value="UniProtKB-SubCell"/>
</dbReference>
<keyword evidence="2 5" id="KW-0812">Transmembrane</keyword>
<dbReference type="SUPFAM" id="SSF158442">
    <property type="entry name" value="DsbB-like"/>
    <property type="match status" value="1"/>
</dbReference>
<protein>
    <submittedName>
        <fullName evidence="6">Disulfide bond formation protein B</fullName>
    </submittedName>
</protein>
<dbReference type="OrthoDB" id="9808637at2"/>
<dbReference type="EMBL" id="QGKU01000038">
    <property type="protein sequence ID" value="PWR02323.1"/>
    <property type="molecule type" value="Genomic_DNA"/>
</dbReference>
<evidence type="ECO:0000256" key="3">
    <source>
        <dbReference type="ARBA" id="ARBA00022989"/>
    </source>
</evidence>
<dbReference type="InterPro" id="IPR024199">
    <property type="entry name" value="Uncharacterised_DsbB"/>
</dbReference>
<keyword evidence="4 5" id="KW-0472">Membrane</keyword>
<dbReference type="RefSeq" id="WP_109811992.1">
    <property type="nucleotide sequence ID" value="NZ_QGKU01000038.1"/>
</dbReference>
<reference evidence="6 7" key="1">
    <citation type="submission" date="2018-05" db="EMBL/GenBank/DDBJ databases">
        <title>Rhodobacteraceae gen. nov., sp. nov. isolated from sea water.</title>
        <authorList>
            <person name="Ren Y."/>
        </authorList>
    </citation>
    <scope>NUCLEOTIDE SEQUENCE [LARGE SCALE GENOMIC DNA]</scope>
    <source>
        <strain evidence="6 7">TG-679</strain>
    </source>
</reference>
<dbReference type="PIRSF" id="PIRSF033913">
    <property type="entry name" value="S-S_format_DsbB"/>
    <property type="match status" value="1"/>
</dbReference>
<evidence type="ECO:0000256" key="1">
    <source>
        <dbReference type="ARBA" id="ARBA00004141"/>
    </source>
</evidence>
<feature type="transmembrane region" description="Helical" evidence="5">
    <location>
        <begin position="47"/>
        <end position="66"/>
    </location>
</feature>
<gene>
    <name evidence="6" type="ORF">DKT77_12290</name>
</gene>
<dbReference type="GO" id="GO:0006457">
    <property type="term" value="P:protein folding"/>
    <property type="evidence" value="ECO:0007669"/>
    <property type="project" value="InterPro"/>
</dbReference>
<dbReference type="Proteomes" id="UP000245680">
    <property type="component" value="Unassembled WGS sequence"/>
</dbReference>
<keyword evidence="7" id="KW-1185">Reference proteome</keyword>
<accession>A0A2V2LKJ5</accession>
<evidence type="ECO:0000313" key="6">
    <source>
        <dbReference type="EMBL" id="PWR02323.1"/>
    </source>
</evidence>
<evidence type="ECO:0000313" key="7">
    <source>
        <dbReference type="Proteomes" id="UP000245680"/>
    </source>
</evidence>
<keyword evidence="3 5" id="KW-1133">Transmembrane helix</keyword>